<reference evidence="3 4" key="1">
    <citation type="journal article" date="2016" name="Nat. Commun.">
        <title>Thousands of microbial genomes shed light on interconnected biogeochemical processes in an aquifer system.</title>
        <authorList>
            <person name="Anantharaman K."/>
            <person name="Brown C.T."/>
            <person name="Hug L.A."/>
            <person name="Sharon I."/>
            <person name="Castelle C.J."/>
            <person name="Probst A.J."/>
            <person name="Thomas B.C."/>
            <person name="Singh A."/>
            <person name="Wilkins M.J."/>
            <person name="Karaoz U."/>
            <person name="Brodie E.L."/>
            <person name="Williams K.H."/>
            <person name="Hubbard S.S."/>
            <person name="Banfield J.F."/>
        </authorList>
    </citation>
    <scope>NUCLEOTIDE SEQUENCE [LARGE SCALE GENOMIC DNA]</scope>
</reference>
<accession>A0A1F4TRS5</accession>
<gene>
    <name evidence="3" type="ORF">A2462_03050</name>
</gene>
<evidence type="ECO:0000259" key="2">
    <source>
        <dbReference type="Pfam" id="PF17792"/>
    </source>
</evidence>
<comment type="caution">
    <text evidence="3">The sequence shown here is derived from an EMBL/GenBank/DDBJ whole genome shotgun (WGS) entry which is preliminary data.</text>
</comment>
<feature type="domain" description="ThiD2" evidence="2">
    <location>
        <begin position="11"/>
        <end position="135"/>
    </location>
</feature>
<dbReference type="Pfam" id="PF17792">
    <property type="entry name" value="ThiD2"/>
    <property type="match status" value="1"/>
</dbReference>
<protein>
    <recommendedName>
        <fullName evidence="2">ThiD2 domain-containing protein</fullName>
    </recommendedName>
</protein>
<proteinExistence type="predicted"/>
<feature type="compositionally biased region" description="Basic and acidic residues" evidence="1">
    <location>
        <begin position="68"/>
        <end position="86"/>
    </location>
</feature>
<dbReference type="Proteomes" id="UP000177309">
    <property type="component" value="Unassembled WGS sequence"/>
</dbReference>
<dbReference type="EMBL" id="MEUI01000001">
    <property type="protein sequence ID" value="OGC35442.1"/>
    <property type="molecule type" value="Genomic_DNA"/>
</dbReference>
<evidence type="ECO:0000313" key="4">
    <source>
        <dbReference type="Proteomes" id="UP000177309"/>
    </source>
</evidence>
<sequence>MIAKEKTKIYRVIDANLNRLREGLRVVEEVMRMVLDNKELSLELKTLRGELQVAIDLIPEQQLLLESRESGDDVGRDSSTKTEQTRSDLNAIFTANIKRSQEACRVLEEFSKSLGGNSSTAFKELRFKIYELEKKLKQKPFKG</sequence>
<evidence type="ECO:0000256" key="1">
    <source>
        <dbReference type="SAM" id="MobiDB-lite"/>
    </source>
</evidence>
<organism evidence="3 4">
    <name type="scientific">candidate division WOR-1 bacterium RIFOXYC2_FULL_41_25</name>
    <dbReference type="NCBI Taxonomy" id="1802586"/>
    <lineage>
        <taxon>Bacteria</taxon>
        <taxon>Bacillati</taxon>
        <taxon>Saganbacteria</taxon>
    </lineage>
</organism>
<name>A0A1F4TRS5_UNCSA</name>
<dbReference type="AlphaFoldDB" id="A0A1F4TRS5"/>
<feature type="region of interest" description="Disordered" evidence="1">
    <location>
        <begin position="68"/>
        <end position="87"/>
    </location>
</feature>
<evidence type="ECO:0000313" key="3">
    <source>
        <dbReference type="EMBL" id="OGC35442.1"/>
    </source>
</evidence>
<dbReference type="InterPro" id="IPR041397">
    <property type="entry name" value="ThiD2"/>
</dbReference>